<keyword evidence="3" id="KW-1185">Reference proteome</keyword>
<feature type="compositionally biased region" description="Low complexity" evidence="1">
    <location>
        <begin position="72"/>
        <end position="88"/>
    </location>
</feature>
<dbReference type="Pfam" id="PF02112">
    <property type="entry name" value="PDEase_II"/>
    <property type="match status" value="1"/>
</dbReference>
<dbReference type="GO" id="GO:0047555">
    <property type="term" value="F:3',5'-cyclic-GMP phosphodiesterase activity"/>
    <property type="evidence" value="ECO:0007669"/>
    <property type="project" value="TreeGrafter"/>
</dbReference>
<accession>A0A9Q3EW16</accession>
<dbReference type="GO" id="GO:0006198">
    <property type="term" value="P:cAMP catabolic process"/>
    <property type="evidence" value="ECO:0007669"/>
    <property type="project" value="InterPro"/>
</dbReference>
<protein>
    <recommendedName>
        <fullName evidence="4">3',5'-cyclic-nucleotide phosphodiesterase</fullName>
    </recommendedName>
</protein>
<organism evidence="2 3">
    <name type="scientific">Austropuccinia psidii MF-1</name>
    <dbReference type="NCBI Taxonomy" id="1389203"/>
    <lineage>
        <taxon>Eukaryota</taxon>
        <taxon>Fungi</taxon>
        <taxon>Dikarya</taxon>
        <taxon>Basidiomycota</taxon>
        <taxon>Pucciniomycotina</taxon>
        <taxon>Pucciniomycetes</taxon>
        <taxon>Pucciniales</taxon>
        <taxon>Sphaerophragmiaceae</taxon>
        <taxon>Austropuccinia</taxon>
    </lineage>
</organism>
<dbReference type="EMBL" id="AVOT02034048">
    <property type="protein sequence ID" value="MBW0528064.1"/>
    <property type="molecule type" value="Genomic_DNA"/>
</dbReference>
<evidence type="ECO:0000313" key="2">
    <source>
        <dbReference type="EMBL" id="MBW0528064.1"/>
    </source>
</evidence>
<evidence type="ECO:0000313" key="3">
    <source>
        <dbReference type="Proteomes" id="UP000765509"/>
    </source>
</evidence>
<dbReference type="AlphaFoldDB" id="A0A9Q3EW16"/>
<dbReference type="PRINTS" id="PR00388">
    <property type="entry name" value="PDIESTERASE2"/>
</dbReference>
<evidence type="ECO:0000256" key="1">
    <source>
        <dbReference type="SAM" id="MobiDB-lite"/>
    </source>
</evidence>
<evidence type="ECO:0008006" key="4">
    <source>
        <dbReference type="Google" id="ProtNLM"/>
    </source>
</evidence>
<dbReference type="Proteomes" id="UP000765509">
    <property type="component" value="Unassembled WGS sequence"/>
</dbReference>
<proteinExistence type="predicted"/>
<feature type="region of interest" description="Disordered" evidence="1">
    <location>
        <begin position="1"/>
        <end position="89"/>
    </location>
</feature>
<comment type="caution">
    <text evidence="2">The sequence shown here is derived from an EMBL/GenBank/DDBJ whole genome shotgun (WGS) entry which is preliminary data.</text>
</comment>
<dbReference type="InterPro" id="IPR036866">
    <property type="entry name" value="RibonucZ/Hydroxyglut_hydro"/>
</dbReference>
<sequence length="473" mass="51453">MEPDEQRPGSQPAPELVARAGLGFSLDRSITRGRPSSDAGSEPSAASPSISSPTPGSRPNLESDEIKTPKTRSPGPRSRSCSSRPSPRNACHSLFDNPAFSLVVIGSGGGPNEDDLSSYFLKAYQRSWPDGFVALEAGSGLGALSQLLKRADHPFHDFEFDGSASPSNLPVISSEGHMTLTANSRLTENQSSPSSPSIYQRAAQIYRSLNAFLISHAHLDHLLSLILTAGALNPLPPKSVWATEPTISLLIQFFNGGLWPKLADRSGTLPLWLRTLCTASDAPSVSIGPSLSAKAFPLIHSPPSDSSPVYSTAFLITNDLIGHQFAFFGDLSPDSLSAQQMNRVVWQSVAAGFRRKQLRAVFIECSYSASRPAHLLYGHLSPPYLFEELECLARLVKPSSDSLKGVLTGLHVIIIHVKEDISPIVHLTTEINRGKVPLSTRQLILREVLDLERERYQFGCTFWMANQGDRFEF</sequence>
<dbReference type="GO" id="GO:0004115">
    <property type="term" value="F:3',5'-cyclic-AMP phosphodiesterase activity"/>
    <property type="evidence" value="ECO:0007669"/>
    <property type="project" value="InterPro"/>
</dbReference>
<dbReference type="GO" id="GO:1902660">
    <property type="term" value="P:negative regulation of glucose mediated signaling pathway"/>
    <property type="evidence" value="ECO:0007669"/>
    <property type="project" value="TreeGrafter"/>
</dbReference>
<dbReference type="InterPro" id="IPR000396">
    <property type="entry name" value="Pdiesterase2"/>
</dbReference>
<dbReference type="SUPFAM" id="SSF56281">
    <property type="entry name" value="Metallo-hydrolase/oxidoreductase"/>
    <property type="match status" value="1"/>
</dbReference>
<name>A0A9Q3EW16_9BASI</name>
<dbReference type="PANTHER" id="PTHR28283">
    <property type="entry name" value="3',5'-CYCLIC-NUCLEOTIDE PHOSPHODIESTERASE 1"/>
    <property type="match status" value="1"/>
</dbReference>
<dbReference type="OrthoDB" id="258495at2759"/>
<dbReference type="Gene3D" id="3.60.15.10">
    <property type="entry name" value="Ribonuclease Z/Hydroxyacylglutathione hydrolase-like"/>
    <property type="match status" value="1"/>
</dbReference>
<reference evidence="2" key="1">
    <citation type="submission" date="2021-03" db="EMBL/GenBank/DDBJ databases">
        <title>Draft genome sequence of rust myrtle Austropuccinia psidii MF-1, a brazilian biotype.</title>
        <authorList>
            <person name="Quecine M.C."/>
            <person name="Pachon D.M.R."/>
            <person name="Bonatelli M.L."/>
            <person name="Correr F.H."/>
            <person name="Franceschini L.M."/>
            <person name="Leite T.F."/>
            <person name="Margarido G.R.A."/>
            <person name="Almeida C.A."/>
            <person name="Ferrarezi J.A."/>
            <person name="Labate C.A."/>
        </authorList>
    </citation>
    <scope>NUCLEOTIDE SEQUENCE</scope>
    <source>
        <strain evidence="2">MF-1</strain>
    </source>
</reference>
<dbReference type="PANTHER" id="PTHR28283:SF1">
    <property type="entry name" value="3',5'-CYCLIC-NUCLEOTIDE PHOSPHODIESTERASE 1"/>
    <property type="match status" value="1"/>
</dbReference>
<gene>
    <name evidence="2" type="ORF">O181_067779</name>
</gene>
<feature type="compositionally biased region" description="Low complexity" evidence="1">
    <location>
        <begin position="36"/>
        <end position="59"/>
    </location>
</feature>
<dbReference type="CDD" id="cd07735">
    <property type="entry name" value="class_II_PDE_MBL-fold"/>
    <property type="match status" value="1"/>
</dbReference>